<dbReference type="EMBL" id="CP119311">
    <property type="protein sequence ID" value="WEK36535.1"/>
    <property type="molecule type" value="Genomic_DNA"/>
</dbReference>
<accession>A0AAJ5WTM4</accession>
<sequence>MISIVICHRDKELLAQVKANIAATIGVEYEVIAVDNTSNQYNIFQAYNKGFEESKYPLVAFAHEDILFHTQQWGEVLIRHFQDPSIGALGTIGGTAFPNCPAPWWSNPVLNQPLVNLIQHCKDQQPDPSWIKEVIDREKNIIHEYMNPGEKLVADVVALDGLFICVRKSLYPACRFDTTVFNGFHCYDTDICLQVLQAGARVVVVFDLLIEHLSMGSINKVWAESVEKLADKWQDKLPVFIGAADPARIHQFNCKALLTYCYWIQQLKFSDSRIMGLISKYLRKPAGFRGSREYLLLRLWKMLGYRMAGIPYRFLKQFYK</sequence>
<evidence type="ECO:0000313" key="2">
    <source>
        <dbReference type="EMBL" id="WEK36535.1"/>
    </source>
</evidence>
<feature type="domain" description="Streptomycin biosynthesis protein StrF" evidence="1">
    <location>
        <begin position="4"/>
        <end position="222"/>
    </location>
</feature>
<dbReference type="InterPro" id="IPR029044">
    <property type="entry name" value="Nucleotide-diphossugar_trans"/>
</dbReference>
<dbReference type="Pfam" id="PF13712">
    <property type="entry name" value="Glyco_tranf_2_5"/>
    <property type="match status" value="1"/>
</dbReference>
<proteinExistence type="predicted"/>
<gene>
    <name evidence="2" type="ORF">P0Y53_03400</name>
</gene>
<dbReference type="SUPFAM" id="SSF53448">
    <property type="entry name" value="Nucleotide-diphospho-sugar transferases"/>
    <property type="match status" value="1"/>
</dbReference>
<dbReference type="Proteomes" id="UP001220610">
    <property type="component" value="Chromosome"/>
</dbReference>
<dbReference type="AlphaFoldDB" id="A0AAJ5WTM4"/>
<evidence type="ECO:0000259" key="1">
    <source>
        <dbReference type="Pfam" id="PF13712"/>
    </source>
</evidence>
<reference evidence="2" key="1">
    <citation type="submission" date="2023-03" db="EMBL/GenBank/DDBJ databases">
        <title>Andean soil-derived lignocellulolytic bacterial consortium as a source of novel taxa and putative plastic-active enzymes.</title>
        <authorList>
            <person name="Diaz-Garcia L."/>
            <person name="Chuvochina M."/>
            <person name="Feuerriegel G."/>
            <person name="Bunk B."/>
            <person name="Sproer C."/>
            <person name="Streit W.R."/>
            <person name="Rodriguez L.M."/>
            <person name="Overmann J."/>
            <person name="Jimenez D.J."/>
        </authorList>
    </citation>
    <scope>NUCLEOTIDE SEQUENCE</scope>
    <source>
        <strain evidence="2">MAG 7</strain>
    </source>
</reference>
<protein>
    <submittedName>
        <fullName evidence="2">Glycosyltransferase</fullName>
    </submittedName>
</protein>
<dbReference type="InterPro" id="IPR059123">
    <property type="entry name" value="StrF_dom"/>
</dbReference>
<organism evidence="2 3">
    <name type="scientific">Candidatus Pseudobacter hemicellulosilyticus</name>
    <dbReference type="NCBI Taxonomy" id="3121375"/>
    <lineage>
        <taxon>Bacteria</taxon>
        <taxon>Pseudomonadati</taxon>
        <taxon>Bacteroidota</taxon>
        <taxon>Chitinophagia</taxon>
        <taxon>Chitinophagales</taxon>
        <taxon>Chitinophagaceae</taxon>
        <taxon>Pseudobacter</taxon>
    </lineage>
</organism>
<dbReference type="Gene3D" id="3.90.550.10">
    <property type="entry name" value="Spore Coat Polysaccharide Biosynthesis Protein SpsA, Chain A"/>
    <property type="match status" value="1"/>
</dbReference>
<name>A0AAJ5WTM4_9BACT</name>
<evidence type="ECO:0000313" key="3">
    <source>
        <dbReference type="Proteomes" id="UP001220610"/>
    </source>
</evidence>